<sequence>MSSIPILGQTSASKPLNTGDLTPEQRERLAAMADENPPAEDEVGTPVTTAFIVAVGLDGAVVATADLTEKYVPRRGATPDDIYGAASVVLKDIASMETAQRTQQAMMMMGQAMQRQAEETRLRSSLKI</sequence>
<reference evidence="2" key="1">
    <citation type="submission" date="2022-10" db="EMBL/GenBank/DDBJ databases">
        <title>The complete genomes of actinobacterial strains from the NBC collection.</title>
        <authorList>
            <person name="Joergensen T.S."/>
            <person name="Alvarez Arevalo M."/>
            <person name="Sterndorff E.B."/>
            <person name="Faurdal D."/>
            <person name="Vuksanovic O."/>
            <person name="Mourched A.-S."/>
            <person name="Charusanti P."/>
            <person name="Shaw S."/>
            <person name="Blin K."/>
            <person name="Weber T."/>
        </authorList>
    </citation>
    <scope>NUCLEOTIDE SEQUENCE</scope>
    <source>
        <strain evidence="2">NBC_01393</strain>
    </source>
</reference>
<organism evidence="2">
    <name type="scientific">Streptomyces sp. NBC_01393</name>
    <dbReference type="NCBI Taxonomy" id="2903851"/>
    <lineage>
        <taxon>Bacteria</taxon>
        <taxon>Bacillati</taxon>
        <taxon>Actinomycetota</taxon>
        <taxon>Actinomycetes</taxon>
        <taxon>Kitasatosporales</taxon>
        <taxon>Streptomycetaceae</taxon>
        <taxon>Streptomyces</taxon>
    </lineage>
</organism>
<feature type="region of interest" description="Disordered" evidence="1">
    <location>
        <begin position="1"/>
        <end position="44"/>
    </location>
</feature>
<evidence type="ECO:0008006" key="3">
    <source>
        <dbReference type="Google" id="ProtNLM"/>
    </source>
</evidence>
<accession>A0AAU3I5W0</accession>
<feature type="compositionally biased region" description="Polar residues" evidence="1">
    <location>
        <begin position="1"/>
        <end position="20"/>
    </location>
</feature>
<protein>
    <recommendedName>
        <fullName evidence="3">YbaB/EbfC family DNA-binding protein</fullName>
    </recommendedName>
</protein>
<dbReference type="EMBL" id="CP109546">
    <property type="protein sequence ID" value="WTZ13230.1"/>
    <property type="molecule type" value="Genomic_DNA"/>
</dbReference>
<dbReference type="AlphaFoldDB" id="A0AAU3I5W0"/>
<name>A0AAU3I5W0_9ACTN</name>
<gene>
    <name evidence="2" type="ORF">OG699_37865</name>
</gene>
<proteinExistence type="predicted"/>
<evidence type="ECO:0000313" key="2">
    <source>
        <dbReference type="EMBL" id="WTZ13230.1"/>
    </source>
</evidence>
<evidence type="ECO:0000256" key="1">
    <source>
        <dbReference type="SAM" id="MobiDB-lite"/>
    </source>
</evidence>